<protein>
    <submittedName>
        <fullName evidence="2">Ethanolamine utilization protein EutP</fullName>
    </submittedName>
</protein>
<reference evidence="2 3" key="1">
    <citation type="submission" date="2013-08" db="EMBL/GenBank/DDBJ databases">
        <authorList>
            <person name="Huang J."/>
            <person name="Wang G."/>
        </authorList>
    </citation>
    <scope>NUCLEOTIDE SEQUENCE [LARGE SCALE GENOMIC DNA]</scope>
    <source>
        <strain evidence="2 3">JSM 072002</strain>
    </source>
</reference>
<evidence type="ECO:0000313" key="3">
    <source>
        <dbReference type="Proteomes" id="UP000030401"/>
    </source>
</evidence>
<organism evidence="2 3">
    <name type="scientific">Pontibacillus litoralis JSM 072002</name>
    <dbReference type="NCBI Taxonomy" id="1385512"/>
    <lineage>
        <taxon>Bacteria</taxon>
        <taxon>Bacillati</taxon>
        <taxon>Bacillota</taxon>
        <taxon>Bacilli</taxon>
        <taxon>Bacillales</taxon>
        <taxon>Bacillaceae</taxon>
        <taxon>Pontibacillus</taxon>
    </lineage>
</organism>
<dbReference type="NCBIfam" id="TIGR02528">
    <property type="entry name" value="EutP"/>
    <property type="match status" value="1"/>
</dbReference>
<dbReference type="CDD" id="cd00882">
    <property type="entry name" value="Ras_like_GTPase"/>
    <property type="match status" value="1"/>
</dbReference>
<keyword evidence="1" id="KW-0547">Nucleotide-binding</keyword>
<dbReference type="EMBL" id="AVPG01000037">
    <property type="protein sequence ID" value="KGX84500.1"/>
    <property type="molecule type" value="Genomic_DNA"/>
</dbReference>
<dbReference type="GO" id="GO:0006576">
    <property type="term" value="P:biogenic amine metabolic process"/>
    <property type="evidence" value="ECO:0007669"/>
    <property type="project" value="InterPro"/>
</dbReference>
<name>A0A0A5G0C7_9BACI</name>
<dbReference type="InterPro" id="IPR012381">
    <property type="entry name" value="EutP_PduV"/>
</dbReference>
<dbReference type="eggNOG" id="COG4917">
    <property type="taxonomic scope" value="Bacteria"/>
</dbReference>
<evidence type="ECO:0000256" key="1">
    <source>
        <dbReference type="PIRNR" id="PIRNR036409"/>
    </source>
</evidence>
<dbReference type="AlphaFoldDB" id="A0A0A5G0C7"/>
<dbReference type="InterPro" id="IPR027417">
    <property type="entry name" value="P-loop_NTPase"/>
</dbReference>
<keyword evidence="3" id="KW-1185">Reference proteome</keyword>
<dbReference type="Gene3D" id="3.40.50.300">
    <property type="entry name" value="P-loop containing nucleotide triphosphate hydrolases"/>
    <property type="match status" value="1"/>
</dbReference>
<accession>A0A0A5G0C7</accession>
<comment type="similarity">
    <text evidence="1">Belongs to the EutP/PduV family.</text>
</comment>
<dbReference type="PIRSF" id="PIRSF036409">
    <property type="entry name" value="EutP_PduV"/>
    <property type="match status" value="1"/>
</dbReference>
<comment type="caution">
    <text evidence="2">The sequence shown here is derived from an EMBL/GenBank/DDBJ whole genome shotgun (WGS) entry which is preliminary data.</text>
</comment>
<dbReference type="STRING" id="1385512.N784_13315"/>
<evidence type="ECO:0000313" key="2">
    <source>
        <dbReference type="EMBL" id="KGX84500.1"/>
    </source>
</evidence>
<dbReference type="PANTHER" id="PTHR40453:SF1">
    <property type="entry name" value="PROTEIN YOEF"/>
    <property type="match status" value="1"/>
</dbReference>
<sequence>MNKTLFIGKTGSGKTTLCQRLHGEQIEYQKTQAVDYYENAVDTPGEFLENPVFYKALIVSAQDVDVIVLVQDCTQEESLYPPLFGSMFTKPILGIVTKTDLAQDLDQINQAKEQLEEAGAEKVFEISTVKDEGIEEFTDFLERI</sequence>
<dbReference type="Proteomes" id="UP000030401">
    <property type="component" value="Unassembled WGS sequence"/>
</dbReference>
<dbReference type="SUPFAM" id="SSF52540">
    <property type="entry name" value="P-loop containing nucleoside triphosphate hydrolases"/>
    <property type="match status" value="1"/>
</dbReference>
<dbReference type="RefSeq" id="WP_036836230.1">
    <property type="nucleotide sequence ID" value="NZ_AVPG01000037.1"/>
</dbReference>
<dbReference type="Pfam" id="PF10662">
    <property type="entry name" value="PduV-EutP"/>
    <property type="match status" value="1"/>
</dbReference>
<gene>
    <name evidence="2" type="ORF">N784_13315</name>
</gene>
<proteinExistence type="inferred from homology"/>
<dbReference type="PANTHER" id="PTHR40453">
    <property type="entry name" value="PROTEIN YOEF"/>
    <property type="match status" value="1"/>
</dbReference>
<dbReference type="OrthoDB" id="6179at2"/>
<dbReference type="GO" id="GO:0005524">
    <property type="term" value="F:ATP binding"/>
    <property type="evidence" value="ECO:0007669"/>
    <property type="project" value="UniProtKB-UniRule"/>
</dbReference>